<dbReference type="AlphaFoldDB" id="H2YTA1"/>
<reference evidence="3" key="1">
    <citation type="submission" date="2003-08" db="EMBL/GenBank/DDBJ databases">
        <authorList>
            <person name="Birren B."/>
            <person name="Nusbaum C."/>
            <person name="Abebe A."/>
            <person name="Abouelleil A."/>
            <person name="Adekoya E."/>
            <person name="Ait-zahra M."/>
            <person name="Allen N."/>
            <person name="Allen T."/>
            <person name="An P."/>
            <person name="Anderson M."/>
            <person name="Anderson S."/>
            <person name="Arachchi H."/>
            <person name="Armbruster J."/>
            <person name="Bachantsang P."/>
            <person name="Baldwin J."/>
            <person name="Barry A."/>
            <person name="Bayul T."/>
            <person name="Blitshsteyn B."/>
            <person name="Bloom T."/>
            <person name="Blye J."/>
            <person name="Boguslavskiy L."/>
            <person name="Borowsky M."/>
            <person name="Boukhgalter B."/>
            <person name="Brunache A."/>
            <person name="Butler J."/>
            <person name="Calixte N."/>
            <person name="Calvo S."/>
            <person name="Camarata J."/>
            <person name="Campo K."/>
            <person name="Chang J."/>
            <person name="Cheshatsang Y."/>
            <person name="Citroen M."/>
            <person name="Collymore A."/>
            <person name="Considine T."/>
            <person name="Cook A."/>
            <person name="Cooke P."/>
            <person name="Corum B."/>
            <person name="Cuomo C."/>
            <person name="David R."/>
            <person name="Dawoe T."/>
            <person name="Degray S."/>
            <person name="Dodge S."/>
            <person name="Dooley K."/>
            <person name="Dorje P."/>
            <person name="Dorjee K."/>
            <person name="Dorris L."/>
            <person name="Duffey N."/>
            <person name="Dupes A."/>
            <person name="Elkins T."/>
            <person name="Engels R."/>
            <person name="Erickson J."/>
            <person name="Farina A."/>
            <person name="Faro S."/>
            <person name="Ferreira P."/>
            <person name="Fischer H."/>
            <person name="Fitzgerald M."/>
            <person name="Foley K."/>
            <person name="Gage D."/>
            <person name="Galagan J."/>
            <person name="Gearin G."/>
            <person name="Gnerre S."/>
            <person name="Gnirke A."/>
            <person name="Goyette A."/>
            <person name="Graham J."/>
            <person name="Grandbois E."/>
            <person name="Gyaltsen K."/>
            <person name="Hafez N."/>
            <person name="Hagopian D."/>
            <person name="Hagos B."/>
            <person name="Hall J."/>
            <person name="Hatcher B."/>
            <person name="Heller A."/>
            <person name="Higgins H."/>
            <person name="Honan T."/>
            <person name="Horn A."/>
            <person name="Houde N."/>
            <person name="Hughes L."/>
            <person name="Hulme W."/>
            <person name="Husby E."/>
            <person name="Iliev I."/>
            <person name="Jaffe D."/>
            <person name="Jones C."/>
            <person name="Kamal M."/>
            <person name="Kamat A."/>
            <person name="Kamvysselis M."/>
            <person name="Karlsson E."/>
            <person name="Kells C."/>
            <person name="Kieu A."/>
            <person name="Kisner P."/>
            <person name="Kodira C."/>
            <person name="Kulbokas E."/>
            <person name="Labutti K."/>
            <person name="Lama D."/>
            <person name="Landers T."/>
            <person name="Leger J."/>
            <person name="Levine S."/>
            <person name="Lewis D."/>
            <person name="Lewis T."/>
            <person name="Lindblad-toh K."/>
            <person name="Liu X."/>
            <person name="Lokyitsang T."/>
            <person name="Lokyitsang Y."/>
            <person name="Lucien O."/>
            <person name="Lui A."/>
            <person name="Ma L.J."/>
            <person name="Mabbitt R."/>
            <person name="Macdonald J."/>
            <person name="Maclean C."/>
            <person name="Major J."/>
            <person name="Manning J."/>
            <person name="Marabella R."/>
            <person name="Maru K."/>
            <person name="Matthews C."/>
            <person name="Mauceli E."/>
            <person name="Mccarthy M."/>
            <person name="Mcdonough S."/>
            <person name="Mcghee T."/>
            <person name="Meldrim J."/>
            <person name="Meneus L."/>
            <person name="Mesirov J."/>
            <person name="Mihalev A."/>
            <person name="Mihova T."/>
            <person name="Mikkelsen T."/>
            <person name="Mlenga V."/>
            <person name="Moru K."/>
            <person name="Mozes J."/>
            <person name="Mulrain L."/>
            <person name="Munson G."/>
            <person name="Naylor J."/>
            <person name="Newes C."/>
            <person name="Nguyen C."/>
            <person name="Nguyen N."/>
            <person name="Nguyen T."/>
            <person name="Nicol R."/>
            <person name="Nielsen C."/>
            <person name="Nizzari M."/>
            <person name="Norbu C."/>
            <person name="Norbu N."/>
            <person name="O'donnell P."/>
            <person name="Okoawo O."/>
            <person name="O'leary S."/>
            <person name="Omotosho B."/>
            <person name="O'neill K."/>
            <person name="Osman S."/>
            <person name="Parker S."/>
            <person name="Perrin D."/>
            <person name="Phunkhang P."/>
            <person name="Piqani B."/>
            <person name="Purcell S."/>
            <person name="Rachupka T."/>
            <person name="Ramasamy U."/>
            <person name="Rameau R."/>
            <person name="Ray V."/>
            <person name="Raymond C."/>
            <person name="Retta R."/>
            <person name="Richardson S."/>
            <person name="Rise C."/>
            <person name="Rodriguez J."/>
            <person name="Rogers J."/>
            <person name="Rogov P."/>
            <person name="Rutman M."/>
            <person name="Schupbach R."/>
            <person name="Seaman C."/>
            <person name="Settipalli S."/>
            <person name="Sharpe T."/>
            <person name="Sheridan J."/>
            <person name="Sherpa N."/>
            <person name="Shi J."/>
            <person name="Smirnov S."/>
            <person name="Smith C."/>
            <person name="Sougnez C."/>
            <person name="Spencer B."/>
            <person name="Stalker J."/>
            <person name="Stange-thomann N."/>
            <person name="Stavropoulos S."/>
            <person name="Stetson K."/>
            <person name="Stone C."/>
            <person name="Stone S."/>
            <person name="Stubbs M."/>
            <person name="Talamas J."/>
            <person name="Tchuinga P."/>
            <person name="Tenzing P."/>
            <person name="Tesfaye S."/>
            <person name="Theodore J."/>
            <person name="Thoulutsang Y."/>
            <person name="Topham K."/>
            <person name="Towey S."/>
            <person name="Tsamla T."/>
            <person name="Tsomo N."/>
            <person name="Vallee D."/>
            <person name="Vassiliev H."/>
            <person name="Venkataraman V."/>
            <person name="Vinson J."/>
            <person name="Vo A."/>
            <person name="Wade C."/>
            <person name="Wang S."/>
            <person name="Wangchuk T."/>
            <person name="Wangdi T."/>
            <person name="Whittaker C."/>
            <person name="Wilkinson J."/>
            <person name="Wu Y."/>
            <person name="Wyman D."/>
            <person name="Yadav S."/>
            <person name="Yang S."/>
            <person name="Yang X."/>
            <person name="Yeager S."/>
            <person name="Yee E."/>
            <person name="Young G."/>
            <person name="Zainoun J."/>
            <person name="Zembeck L."/>
            <person name="Zimmer A."/>
            <person name="Zody M."/>
            <person name="Lander E."/>
        </authorList>
    </citation>
    <scope>NUCLEOTIDE SEQUENCE [LARGE SCALE GENOMIC DNA]</scope>
</reference>
<sequence>SSKTPTNEEKPRKFGDVLPVPDEGKHHEESDFLTPPSDLASPSSSGFLTSSSSRSSSPSDSGLAAGGSGALQYEIETSLCRSATPSDDRIDTEDDVLRRKPHKDADDHRMSWAFEPIPDVPG</sequence>
<reference evidence="2" key="3">
    <citation type="submission" date="2025-09" db="UniProtKB">
        <authorList>
            <consortium name="Ensembl"/>
        </authorList>
    </citation>
    <scope>IDENTIFICATION</scope>
</reference>
<accession>H2YTA1</accession>
<evidence type="ECO:0000313" key="3">
    <source>
        <dbReference type="Proteomes" id="UP000007875"/>
    </source>
</evidence>
<evidence type="ECO:0000313" key="2">
    <source>
        <dbReference type="Ensembl" id="ENSCSAVP00000008561.1"/>
    </source>
</evidence>
<dbReference type="Ensembl" id="ENSCSAVT00000008671.1">
    <property type="protein sequence ID" value="ENSCSAVP00000008561.1"/>
    <property type="gene ID" value="ENSCSAVG00000005088.1"/>
</dbReference>
<feature type="compositionally biased region" description="Basic and acidic residues" evidence="1">
    <location>
        <begin position="95"/>
        <end position="110"/>
    </location>
</feature>
<dbReference type="HOGENOM" id="CLU_2031803_0_0_1"/>
<organism evidence="2 3">
    <name type="scientific">Ciona savignyi</name>
    <name type="common">Pacific transparent sea squirt</name>
    <dbReference type="NCBI Taxonomy" id="51511"/>
    <lineage>
        <taxon>Eukaryota</taxon>
        <taxon>Metazoa</taxon>
        <taxon>Chordata</taxon>
        <taxon>Tunicata</taxon>
        <taxon>Ascidiacea</taxon>
        <taxon>Phlebobranchia</taxon>
        <taxon>Cionidae</taxon>
        <taxon>Ciona</taxon>
    </lineage>
</organism>
<keyword evidence="3" id="KW-1185">Reference proteome</keyword>
<reference evidence="2" key="2">
    <citation type="submission" date="2025-08" db="UniProtKB">
        <authorList>
            <consortium name="Ensembl"/>
        </authorList>
    </citation>
    <scope>IDENTIFICATION</scope>
</reference>
<feature type="compositionally biased region" description="Low complexity" evidence="1">
    <location>
        <begin position="39"/>
        <end position="63"/>
    </location>
</feature>
<protein>
    <submittedName>
        <fullName evidence="2">Uncharacterized protein</fullName>
    </submittedName>
</protein>
<proteinExistence type="predicted"/>
<feature type="region of interest" description="Disordered" evidence="1">
    <location>
        <begin position="1"/>
        <end position="122"/>
    </location>
</feature>
<evidence type="ECO:0000256" key="1">
    <source>
        <dbReference type="SAM" id="MobiDB-lite"/>
    </source>
</evidence>
<dbReference type="Proteomes" id="UP000007875">
    <property type="component" value="Unassembled WGS sequence"/>
</dbReference>
<feature type="compositionally biased region" description="Basic and acidic residues" evidence="1">
    <location>
        <begin position="1"/>
        <end position="15"/>
    </location>
</feature>
<name>H2YTA1_CIOSA</name>
<dbReference type="GeneTree" id="ENSGT00940000167918"/>